<organism evidence="2 3">
    <name type="scientific">Syncephalastrum racemosum</name>
    <name type="common">Filamentous fungus</name>
    <dbReference type="NCBI Taxonomy" id="13706"/>
    <lineage>
        <taxon>Eukaryota</taxon>
        <taxon>Fungi</taxon>
        <taxon>Fungi incertae sedis</taxon>
        <taxon>Mucoromycota</taxon>
        <taxon>Mucoromycotina</taxon>
        <taxon>Mucoromycetes</taxon>
        <taxon>Mucorales</taxon>
        <taxon>Syncephalastraceae</taxon>
        <taxon>Syncephalastrum</taxon>
    </lineage>
</organism>
<accession>A0A1X2H1I0</accession>
<keyword evidence="1" id="KW-0472">Membrane</keyword>
<keyword evidence="1" id="KW-1133">Transmembrane helix</keyword>
<evidence type="ECO:0000313" key="3">
    <source>
        <dbReference type="Proteomes" id="UP000242180"/>
    </source>
</evidence>
<keyword evidence="3" id="KW-1185">Reference proteome</keyword>
<name>A0A1X2H1I0_SYNRA</name>
<keyword evidence="1" id="KW-0812">Transmembrane</keyword>
<dbReference type="AlphaFoldDB" id="A0A1X2H1I0"/>
<feature type="transmembrane region" description="Helical" evidence="1">
    <location>
        <begin position="109"/>
        <end position="133"/>
    </location>
</feature>
<evidence type="ECO:0000313" key="2">
    <source>
        <dbReference type="EMBL" id="ORY91287.1"/>
    </source>
</evidence>
<evidence type="ECO:0000256" key="1">
    <source>
        <dbReference type="SAM" id="Phobius"/>
    </source>
</evidence>
<proteinExistence type="predicted"/>
<comment type="caution">
    <text evidence="2">The sequence shown here is derived from an EMBL/GenBank/DDBJ whole genome shotgun (WGS) entry which is preliminary data.</text>
</comment>
<dbReference type="InParanoid" id="A0A1X2H1I0"/>
<gene>
    <name evidence="2" type="ORF">BCR43DRAFT_508730</name>
</gene>
<sequence length="224" mass="25356">MTESDSKYLPGHRLQTQYQYVEYRSYYLPSYRIKATMNTAIAAATTPLLKTYLMKDKMTLPLTEQILAHATAWKDLFGHGSFPTQIEWPAYALRVRQWRAQDLPPRLSWAPLALFMVLLVIFCACIWILPGTIDVIASHRHLKLYTPELKNDGPLVSATFSSVVSYAARLLLGARRPSRTPLIALFPDTSFGSCWPMKGSQGSLTIILSQPVFVEALRPDHPSW</sequence>
<dbReference type="EMBL" id="MCGN01000011">
    <property type="protein sequence ID" value="ORY91287.1"/>
    <property type="molecule type" value="Genomic_DNA"/>
</dbReference>
<dbReference type="Gene3D" id="2.60.120.260">
    <property type="entry name" value="Galactose-binding domain-like"/>
    <property type="match status" value="1"/>
</dbReference>
<protein>
    <submittedName>
        <fullName evidence="2">Uncharacterized protein</fullName>
    </submittedName>
</protein>
<dbReference type="OrthoDB" id="342281at2759"/>
<dbReference type="Proteomes" id="UP000242180">
    <property type="component" value="Unassembled WGS sequence"/>
</dbReference>
<reference evidence="2 3" key="1">
    <citation type="submission" date="2016-07" db="EMBL/GenBank/DDBJ databases">
        <title>Pervasive Adenine N6-methylation of Active Genes in Fungi.</title>
        <authorList>
            <consortium name="DOE Joint Genome Institute"/>
            <person name="Mondo S.J."/>
            <person name="Dannebaum R.O."/>
            <person name="Kuo R.C."/>
            <person name="Labutti K."/>
            <person name="Haridas S."/>
            <person name="Kuo A."/>
            <person name="Salamov A."/>
            <person name="Ahrendt S.R."/>
            <person name="Lipzen A."/>
            <person name="Sullivan W."/>
            <person name="Andreopoulos W.B."/>
            <person name="Clum A."/>
            <person name="Lindquist E."/>
            <person name="Daum C."/>
            <person name="Ramamoorthy G.K."/>
            <person name="Gryganskyi A."/>
            <person name="Culley D."/>
            <person name="Magnuson J.K."/>
            <person name="James T.Y."/>
            <person name="O'Malley M.A."/>
            <person name="Stajich J.E."/>
            <person name="Spatafora J.W."/>
            <person name="Visel A."/>
            <person name="Grigoriev I.V."/>
        </authorList>
    </citation>
    <scope>NUCLEOTIDE SEQUENCE [LARGE SCALE GENOMIC DNA]</scope>
    <source>
        <strain evidence="2 3">NRRL 2496</strain>
    </source>
</reference>